<evidence type="ECO:0000256" key="1">
    <source>
        <dbReference type="SAM" id="Phobius"/>
    </source>
</evidence>
<dbReference type="Pfam" id="PF07963">
    <property type="entry name" value="N_methyl"/>
    <property type="match status" value="1"/>
</dbReference>
<dbReference type="EMBL" id="VSLA01000013">
    <property type="protein sequence ID" value="TYC85812.1"/>
    <property type="molecule type" value="Genomic_DNA"/>
</dbReference>
<reference evidence="4" key="3">
    <citation type="submission" date="2021-11" db="EMBL/GenBank/DDBJ databases">
        <title>Isoprene-degrading acetogen.</title>
        <authorList>
            <person name="Yang Y."/>
            <person name="Jin H."/>
            <person name="Yan J."/>
        </authorList>
    </citation>
    <scope>NUCLEOTIDE SEQUENCE</scope>
    <source>
        <strain evidence="4">Berkeley</strain>
    </source>
</reference>
<dbReference type="Proteomes" id="UP001163550">
    <property type="component" value="Chromosome"/>
</dbReference>
<sequence>METTTSSQLREINNNELRGNAGYTLMELLVSLAVLSLLTVFLYGTGFASRSSFNQNAYDAECDRILYALLQYQNEAIMDGYQRQVRFLSSGMQVIWTKNGVSHRDFIAVETLTFTGDYTGAAVLRLYEHGTVSQGGTVYLTGANGVVRKIVVQVGNGRIYLDEP</sequence>
<name>A0A1F2PGP0_9FIRM</name>
<gene>
    <name evidence="2" type="ORF">ACWI_25230</name>
    <name evidence="3" type="ORF">FXB42_08045</name>
    <name evidence="4" type="ORF">LNN31_04505</name>
</gene>
<organism evidence="2 5">
    <name type="scientific">Acetobacterium wieringae</name>
    <dbReference type="NCBI Taxonomy" id="52694"/>
    <lineage>
        <taxon>Bacteria</taxon>
        <taxon>Bacillati</taxon>
        <taxon>Bacillota</taxon>
        <taxon>Clostridia</taxon>
        <taxon>Eubacteriales</taxon>
        <taxon>Eubacteriaceae</taxon>
        <taxon>Acetobacterium</taxon>
    </lineage>
</organism>
<accession>A0A1F2PGP0</accession>
<evidence type="ECO:0000313" key="3">
    <source>
        <dbReference type="EMBL" id="TYC85812.1"/>
    </source>
</evidence>
<dbReference type="AlphaFoldDB" id="A0A1F2PGP0"/>
<evidence type="ECO:0000313" key="5">
    <source>
        <dbReference type="Proteomes" id="UP000176244"/>
    </source>
</evidence>
<reference evidence="2 5" key="1">
    <citation type="submission" date="2015-09" db="EMBL/GenBank/DDBJ databases">
        <title>Genome sequence of Acetobacterium wieringae DSM 1911.</title>
        <authorList>
            <person name="Poehlein A."/>
            <person name="Bengelsdorf F.R."/>
            <person name="Schiel-Bengelsdorf B."/>
            <person name="Duerre P."/>
            <person name="Daniel R."/>
        </authorList>
    </citation>
    <scope>NUCLEOTIDE SEQUENCE [LARGE SCALE GENOMIC DNA]</scope>
    <source>
        <strain evidence="2 5">DSM 1911</strain>
    </source>
</reference>
<keyword evidence="1" id="KW-1133">Transmembrane helix</keyword>
<evidence type="ECO:0000313" key="7">
    <source>
        <dbReference type="Proteomes" id="UP001163550"/>
    </source>
</evidence>
<dbReference type="STRING" id="52694.ACWI_25230"/>
<dbReference type="RefSeq" id="WP_084633674.1">
    <property type="nucleotide sequence ID" value="NZ_CABIIK010000045.1"/>
</dbReference>
<keyword evidence="1" id="KW-0472">Membrane</keyword>
<keyword evidence="1" id="KW-0812">Transmembrane</keyword>
<dbReference type="OrthoDB" id="1778840at2"/>
<proteinExistence type="predicted"/>
<dbReference type="InterPro" id="IPR045584">
    <property type="entry name" value="Pilin-like"/>
</dbReference>
<dbReference type="EMBL" id="LKEU01000035">
    <property type="protein sequence ID" value="OFV69881.1"/>
    <property type="molecule type" value="Genomic_DNA"/>
</dbReference>
<dbReference type="NCBIfam" id="TIGR02532">
    <property type="entry name" value="IV_pilin_GFxxxE"/>
    <property type="match status" value="1"/>
</dbReference>
<keyword evidence="7" id="KW-1185">Reference proteome</keyword>
<dbReference type="InterPro" id="IPR012902">
    <property type="entry name" value="N_methyl_site"/>
</dbReference>
<feature type="transmembrane region" description="Helical" evidence="1">
    <location>
        <begin position="20"/>
        <end position="43"/>
    </location>
</feature>
<evidence type="ECO:0000313" key="2">
    <source>
        <dbReference type="EMBL" id="OFV69881.1"/>
    </source>
</evidence>
<evidence type="ECO:0000313" key="6">
    <source>
        <dbReference type="Proteomes" id="UP000322619"/>
    </source>
</evidence>
<reference evidence="3 6" key="2">
    <citation type="submission" date="2019-08" db="EMBL/GenBank/DDBJ databases">
        <title>Isolation and enrichment of carboxydotrophic bacteria from anaerobic sludge for the production of bio-based chemicals from syngas.</title>
        <authorList>
            <person name="Antares A.L."/>
            <person name="Moreira J."/>
            <person name="Diender M."/>
            <person name="Parshina S.N."/>
            <person name="Stams A.J.M."/>
            <person name="Alves M."/>
            <person name="Alves J.I."/>
            <person name="Sousa D.Z."/>
        </authorList>
    </citation>
    <scope>NUCLEOTIDE SEQUENCE [LARGE SCALE GENOMIC DNA]</scope>
    <source>
        <strain evidence="3 6">JM</strain>
    </source>
</reference>
<dbReference type="SUPFAM" id="SSF54523">
    <property type="entry name" value="Pili subunits"/>
    <property type="match status" value="1"/>
</dbReference>
<protein>
    <submittedName>
        <fullName evidence="3">Prepilin-type N-terminal cleavage/methylation domain-containing protein</fullName>
    </submittedName>
    <submittedName>
        <fullName evidence="4">Toxin co-regulated pilus biosynthesis Q family protein</fullName>
    </submittedName>
</protein>
<dbReference type="Proteomes" id="UP000322619">
    <property type="component" value="Unassembled WGS sequence"/>
</dbReference>
<evidence type="ECO:0000313" key="4">
    <source>
        <dbReference type="EMBL" id="UYO63696.1"/>
    </source>
</evidence>
<dbReference type="EMBL" id="CP087994">
    <property type="protein sequence ID" value="UYO63696.1"/>
    <property type="molecule type" value="Genomic_DNA"/>
</dbReference>
<dbReference type="Proteomes" id="UP000176244">
    <property type="component" value="Unassembled WGS sequence"/>
</dbReference>